<evidence type="ECO:0000313" key="2">
    <source>
        <dbReference type="EMBL" id="SSX11608.1"/>
    </source>
</evidence>
<feature type="compositionally biased region" description="Low complexity" evidence="1">
    <location>
        <begin position="977"/>
        <end position="1001"/>
    </location>
</feature>
<feature type="compositionally biased region" description="Basic residues" evidence="1">
    <location>
        <begin position="315"/>
        <end position="335"/>
    </location>
</feature>
<feature type="compositionally biased region" description="Acidic residues" evidence="1">
    <location>
        <begin position="602"/>
        <end position="611"/>
    </location>
</feature>
<feature type="compositionally biased region" description="Low complexity" evidence="1">
    <location>
        <begin position="1114"/>
        <end position="1123"/>
    </location>
</feature>
<feature type="compositionally biased region" description="Basic residues" evidence="1">
    <location>
        <begin position="344"/>
        <end position="353"/>
    </location>
</feature>
<feature type="region of interest" description="Disordered" evidence="1">
    <location>
        <begin position="484"/>
        <end position="552"/>
    </location>
</feature>
<feature type="region of interest" description="Disordered" evidence="1">
    <location>
        <begin position="926"/>
        <end position="946"/>
    </location>
</feature>
<name>A0A336L170_CULSO</name>
<feature type="region of interest" description="Disordered" evidence="1">
    <location>
        <begin position="580"/>
        <end position="612"/>
    </location>
</feature>
<dbReference type="EMBL" id="UFQT01001615">
    <property type="protein sequence ID" value="SSX31175.1"/>
    <property type="molecule type" value="Genomic_DNA"/>
</dbReference>
<protein>
    <submittedName>
        <fullName evidence="2">CSON003406 protein</fullName>
    </submittedName>
</protein>
<accession>A0A336L170</accession>
<dbReference type="EMBL" id="UFQS01001615">
    <property type="protein sequence ID" value="SSX11608.1"/>
    <property type="molecule type" value="Genomic_DNA"/>
</dbReference>
<dbReference type="OMA" id="IVNHLTC"/>
<evidence type="ECO:0000256" key="1">
    <source>
        <dbReference type="SAM" id="MobiDB-lite"/>
    </source>
</evidence>
<feature type="compositionally biased region" description="Polar residues" evidence="1">
    <location>
        <begin position="1026"/>
        <end position="1035"/>
    </location>
</feature>
<feature type="compositionally biased region" description="Polar residues" evidence="1">
    <location>
        <begin position="1124"/>
        <end position="1135"/>
    </location>
</feature>
<dbReference type="VEuPathDB" id="VectorBase:CSON003406"/>
<reference evidence="2" key="1">
    <citation type="submission" date="2018-04" db="EMBL/GenBank/DDBJ databases">
        <authorList>
            <person name="Go L.Y."/>
            <person name="Mitchell J.A."/>
        </authorList>
    </citation>
    <scope>NUCLEOTIDE SEQUENCE</scope>
    <source>
        <tissue evidence="2">Whole organism</tissue>
    </source>
</reference>
<evidence type="ECO:0000313" key="3">
    <source>
        <dbReference type="EMBL" id="SSX31175.1"/>
    </source>
</evidence>
<reference evidence="3" key="2">
    <citation type="submission" date="2018-07" db="EMBL/GenBank/DDBJ databases">
        <authorList>
            <person name="Quirk P.G."/>
            <person name="Krulwich T.A."/>
        </authorList>
    </citation>
    <scope>NUCLEOTIDE SEQUENCE</scope>
</reference>
<feature type="region of interest" description="Disordered" evidence="1">
    <location>
        <begin position="1092"/>
        <end position="1135"/>
    </location>
</feature>
<proteinExistence type="predicted"/>
<feature type="compositionally biased region" description="Low complexity" evidence="1">
    <location>
        <begin position="511"/>
        <end position="522"/>
    </location>
</feature>
<feature type="compositionally biased region" description="Polar residues" evidence="1">
    <location>
        <begin position="1096"/>
        <end position="1108"/>
    </location>
</feature>
<organism evidence="2">
    <name type="scientific">Culicoides sonorensis</name>
    <name type="common">Biting midge</name>
    <dbReference type="NCBI Taxonomy" id="179676"/>
    <lineage>
        <taxon>Eukaryota</taxon>
        <taxon>Metazoa</taxon>
        <taxon>Ecdysozoa</taxon>
        <taxon>Arthropoda</taxon>
        <taxon>Hexapoda</taxon>
        <taxon>Insecta</taxon>
        <taxon>Pterygota</taxon>
        <taxon>Neoptera</taxon>
        <taxon>Endopterygota</taxon>
        <taxon>Diptera</taxon>
        <taxon>Nematocera</taxon>
        <taxon>Chironomoidea</taxon>
        <taxon>Ceratopogonidae</taxon>
        <taxon>Ceratopogoninae</taxon>
        <taxon>Culicoides</taxon>
        <taxon>Monoculicoides</taxon>
    </lineage>
</organism>
<feature type="region of interest" description="Disordered" evidence="1">
    <location>
        <begin position="1026"/>
        <end position="1059"/>
    </location>
</feature>
<feature type="compositionally biased region" description="Low complexity" evidence="1">
    <location>
        <begin position="1036"/>
        <end position="1059"/>
    </location>
</feature>
<feature type="region of interest" description="Disordered" evidence="1">
    <location>
        <begin position="977"/>
        <end position="1009"/>
    </location>
</feature>
<dbReference type="AlphaFoldDB" id="A0A336L170"/>
<gene>
    <name evidence="2" type="primary">CSON003406</name>
</gene>
<sequence>MAKSKTELEIERHVLPLEVKLSDGTYGRVFSRAPRNNNNIFVYTCHICSVTNLPGELILQRHIQGRKHQLKMDANEHDATQFRSSIAKTPQIAMNIAPGEPVPPGFENEVKLFSHLQEILDKLKSDKSLVGIEYVMELTPEGRGDPSYHCILCDKRGDKNTIIPHISSHNHRLKYLEKHFPSVIKEIGPVRFNKEALKRRIPQEIIEQVCKSIEDYHGRLKPNVHPAKDYEENKMKYLQEAIFDKHFDERTGPNFVDAVDKKVIDLFYKTHKEENGNTNKDKGNDILIVKDSREDTVIELSDASSISSGSIGGRSRSRSPNTKRRRLNSNRKRPVSKSPVNSRTFKRRSKSPVRRNNSNFPKVKLDHLEVVNKESAQFDKQLKEKGRFKKCQDEISKMVEHLKKEYKKHEENPEKHPDYNEEWKEFWNRRFRELEKEKKDPHTHDFKPEWIVFWKNRMKQILDDNISKKTREIQLKYLNMRSVSPAKVDPRTRTVNRSRSRDRQRNRKSRSNSLSSVSSSDHSIGRSRRARSRSSHNYGAPEHYKDPYQDNYYSKHRPIFPGYEMDPYANYYGYGQPTAPYYGKPHAPPPQKKKEPTPEKQQEEEDEEDDQPVNLVSVLRTVAALEDHLGQSLGPRIIDLLSKALALEKVKANSADEVLLSDEVCVLLETVKEKLKGTLNAKLVKGTQEKAVKKAIKNIAELIHIFSKKNGDNNKDGKETDKKPQIKRDPIEENLATRIKSALIVQGEIDANENVIDLLIGVFCDMAKQYPKDNKTQFTVKKYLIQNKYIEAEKSMSGENALESLTDADLRTLLVNFKELSSGEQKHLTLYLKKLEVTDPARVRKLRSYLELDEDDVDDDDFEIESRNESRIEERLNEKPTVEPKDPRLADFPVSKAKTDIFLSDDEDDYNYDDLVKSTKSKAMELESEENTNMSSNKEDTQQSRDSIMSKLTMADTQNLIANLMGSLQESINTIQKAKPPTPQQQQQQQPQKSPVPAKPAVSQPKSSGYNHFVAQNTIQAVRPSTFSGNQQTKPQQMAQQQNQQQNASSFQMQGNQGNQYSMQQQFQQPFSMYGNQMNAGQQYGQYQGQVNQQNSAYGRQNNSNVSPWQIPPQQQQQQQNNNAGSQPFYQWYQN</sequence>
<feature type="compositionally biased region" description="Basic residues" evidence="1">
    <location>
        <begin position="525"/>
        <end position="534"/>
    </location>
</feature>
<feature type="region of interest" description="Disordered" evidence="1">
    <location>
        <begin position="300"/>
        <end position="361"/>
    </location>
</feature>
<feature type="compositionally biased region" description="Basic residues" evidence="1">
    <location>
        <begin position="494"/>
        <end position="510"/>
    </location>
</feature>
<feature type="compositionally biased region" description="Basic and acidic residues" evidence="1">
    <location>
        <begin position="592"/>
        <end position="601"/>
    </location>
</feature>